<dbReference type="PANTHER" id="PTHR28004">
    <property type="entry name" value="ZGC:162816-RELATED"/>
    <property type="match status" value="1"/>
</dbReference>
<reference evidence="5" key="1">
    <citation type="submission" date="2023-08" db="EMBL/GenBank/DDBJ databases">
        <title>Rhodospirillaceae gen. nov., a novel taxon isolated from the Yangtze River Yuezi River estuary sludge.</title>
        <authorList>
            <person name="Ruan L."/>
        </authorList>
    </citation>
    <scope>NUCLEOTIDE SEQUENCE [LARGE SCALE GENOMIC DNA]</scope>
    <source>
        <strain evidence="5">R-7</strain>
    </source>
</reference>
<dbReference type="InterPro" id="IPR001608">
    <property type="entry name" value="Ala_racemase_N"/>
</dbReference>
<comment type="caution">
    <text evidence="4">The sequence shown here is derived from an EMBL/GenBank/DDBJ whole genome shotgun (WGS) entry which is preliminary data.</text>
</comment>
<dbReference type="InterPro" id="IPR042208">
    <property type="entry name" value="D-ser_dehydrat-like_sf"/>
</dbReference>
<dbReference type="CDD" id="cd06818">
    <property type="entry name" value="PLPDE_III_cryptic_DSD"/>
    <property type="match status" value="1"/>
</dbReference>
<dbReference type="SUPFAM" id="SSF51419">
    <property type="entry name" value="PLP-binding barrel"/>
    <property type="match status" value="1"/>
</dbReference>
<evidence type="ECO:0000256" key="1">
    <source>
        <dbReference type="ARBA" id="ARBA00005323"/>
    </source>
</evidence>
<dbReference type="Proteomes" id="UP001230156">
    <property type="component" value="Unassembled WGS sequence"/>
</dbReference>
<proteinExistence type="inferred from homology"/>
<dbReference type="InterPro" id="IPR051466">
    <property type="entry name" value="D-amino_acid_metab_enzyme"/>
</dbReference>
<name>A0ABU0YFY3_9PROT</name>
<keyword evidence="5" id="KW-1185">Reference proteome</keyword>
<dbReference type="Gene3D" id="2.40.37.20">
    <property type="entry name" value="D-serine dehydratase-like domain"/>
    <property type="match status" value="1"/>
</dbReference>
<dbReference type="Pfam" id="PF01168">
    <property type="entry name" value="Ala_racemase_N"/>
    <property type="match status" value="1"/>
</dbReference>
<evidence type="ECO:0000313" key="5">
    <source>
        <dbReference type="Proteomes" id="UP001230156"/>
    </source>
</evidence>
<sequence length="438" mass="47474">MDRIMTFALAELDAGLIDDTFKGLPIAAAPVQLGEIGRLGWNLLKGDLPFPVAVLKTSAIDHNSRWMDRFRKEQGVELCPHGKTTMSPHLFQRQLADGAWGITVATTQQLRIARRYGVNRVIMANQLVDPQGIRYVLAEMKRDPGFEFYCLVDSPASVQRLAEIAKTAGVGRPLRLLLEGGIAGGRTGCRTIEQAAAVAKAVVAAQPHVILRGVEGFEGIIDGTTPEERAAKVRAFVDFLGAIAKRGIAENWFGAGEIIATAGGSAEFDIVADAWRNGDFGAPVKVVLRSGCYLTHDSGLYENRFHDIRKRAIASSALTKDGPKAALEVWTLVQSIPEPGLAFVTMGKRDVSFDVSLPVPIAWSPAGASTAEPMQKGYSITKLNDQHGYLRGPADSPLKVGDRVGFGVSHPCTTFDRWQLIYLVDDAYNVTGAIRTFF</sequence>
<gene>
    <name evidence="4" type="ORF">Q8A70_02985</name>
</gene>
<feature type="domain" description="D-serine dehydratase-like" evidence="3">
    <location>
        <begin position="326"/>
        <end position="425"/>
    </location>
</feature>
<evidence type="ECO:0000256" key="2">
    <source>
        <dbReference type="ARBA" id="ARBA00023239"/>
    </source>
</evidence>
<protein>
    <submittedName>
        <fullName evidence="4">Amino acid deaminase</fullName>
    </submittedName>
</protein>
<dbReference type="RefSeq" id="WP_379954001.1">
    <property type="nucleotide sequence ID" value="NZ_JAUYVI010000001.1"/>
</dbReference>
<dbReference type="InterPro" id="IPR026956">
    <property type="entry name" value="D-ser_dehydrat-like_dom"/>
</dbReference>
<dbReference type="InterPro" id="IPR029066">
    <property type="entry name" value="PLP-binding_barrel"/>
</dbReference>
<evidence type="ECO:0000313" key="4">
    <source>
        <dbReference type="EMBL" id="MDQ7246610.1"/>
    </source>
</evidence>
<dbReference type="EMBL" id="JAUYVI010000001">
    <property type="protein sequence ID" value="MDQ7246610.1"/>
    <property type="molecule type" value="Genomic_DNA"/>
</dbReference>
<comment type="similarity">
    <text evidence="1">Belongs to the DSD1 family.</text>
</comment>
<dbReference type="SMART" id="SM01119">
    <property type="entry name" value="D-ser_dehydrat"/>
    <property type="match status" value="1"/>
</dbReference>
<keyword evidence="2" id="KW-0456">Lyase</keyword>
<organism evidence="4 5">
    <name type="scientific">Dongia sedimenti</name>
    <dbReference type="NCBI Taxonomy" id="3064282"/>
    <lineage>
        <taxon>Bacteria</taxon>
        <taxon>Pseudomonadati</taxon>
        <taxon>Pseudomonadota</taxon>
        <taxon>Alphaproteobacteria</taxon>
        <taxon>Rhodospirillales</taxon>
        <taxon>Dongiaceae</taxon>
        <taxon>Dongia</taxon>
    </lineage>
</organism>
<accession>A0ABU0YFY3</accession>
<dbReference type="Gene3D" id="3.20.20.10">
    <property type="entry name" value="Alanine racemase"/>
    <property type="match status" value="1"/>
</dbReference>
<dbReference type="PANTHER" id="PTHR28004:SF8">
    <property type="entry name" value="D-SERINE DEAMINASE"/>
    <property type="match status" value="1"/>
</dbReference>
<dbReference type="Pfam" id="PF14031">
    <property type="entry name" value="D-ser_dehydrat"/>
    <property type="match status" value="1"/>
</dbReference>
<evidence type="ECO:0000259" key="3">
    <source>
        <dbReference type="SMART" id="SM01119"/>
    </source>
</evidence>